<evidence type="ECO:0000313" key="2">
    <source>
        <dbReference type="EnsemblPlants" id="Zm00001eb088810_P001"/>
    </source>
</evidence>
<reference evidence="3" key="1">
    <citation type="submission" date="2015-12" db="EMBL/GenBank/DDBJ databases">
        <title>Update maize B73 reference genome by single molecule sequencing technologies.</title>
        <authorList>
            <consortium name="Maize Genome Sequencing Project"/>
            <person name="Ware D."/>
        </authorList>
    </citation>
    <scope>NUCLEOTIDE SEQUENCE [LARGE SCALE GENOMIC DNA]</scope>
    <source>
        <strain evidence="3">cv. B73</strain>
    </source>
</reference>
<dbReference type="AlphaFoldDB" id="A0A804MIN9"/>
<feature type="compositionally biased region" description="Basic and acidic residues" evidence="1">
    <location>
        <begin position="129"/>
        <end position="144"/>
    </location>
</feature>
<evidence type="ECO:0000256" key="1">
    <source>
        <dbReference type="SAM" id="MobiDB-lite"/>
    </source>
</evidence>
<name>A0A804MIN9_MAIZE</name>
<feature type="region of interest" description="Disordered" evidence="1">
    <location>
        <begin position="89"/>
        <end position="152"/>
    </location>
</feature>
<reference evidence="2" key="2">
    <citation type="submission" date="2019-07" db="EMBL/GenBank/DDBJ databases">
        <authorList>
            <person name="Seetharam A."/>
            <person name="Woodhouse M."/>
            <person name="Cannon E."/>
        </authorList>
    </citation>
    <scope>NUCLEOTIDE SEQUENCE [LARGE SCALE GENOMIC DNA]</scope>
    <source>
        <strain evidence="2">cv. B73</strain>
    </source>
</reference>
<dbReference type="Gramene" id="Zm00001eb088810_T001">
    <property type="protein sequence ID" value="Zm00001eb088810_P001"/>
    <property type="gene ID" value="Zm00001eb088810"/>
</dbReference>
<dbReference type="EnsemblPlants" id="Zm00001eb088810_T001">
    <property type="protein sequence ID" value="Zm00001eb088810_P001"/>
    <property type="gene ID" value="Zm00001eb088810"/>
</dbReference>
<protein>
    <submittedName>
        <fullName evidence="2">Uncharacterized protein</fullName>
    </submittedName>
</protein>
<feature type="region of interest" description="Disordered" evidence="1">
    <location>
        <begin position="1"/>
        <end position="20"/>
    </location>
</feature>
<evidence type="ECO:0000313" key="3">
    <source>
        <dbReference type="Proteomes" id="UP000007305"/>
    </source>
</evidence>
<sequence>MAYQNNLHTGPQASKGSKQGCKVFTRHRRRNYWVLKLALMTTMPLAPVDQWCSRAASCLHAEGAHVKRRKRMRRHRRRRPTAAVALGRRRPRRGRREGVGRVAGREGAVAAAGVERRDVGRRGRRRVPPPRERAGEEERLEERPGRHHGLHQPALLRQPPRERHFQLRVVGVRRVLVRDDRSRSSRGRGRASSPSCRQDACCSVEARSRRHRRRRRRRLGLVVEEEQERVALAPELVPLGGGGRHERREPRGLGLHAPELGLVRGARRVQLGQRADQRPPQLRRRRQVQLLLAAVGLMLAERSAGLLLLVVAPRVGERGATCCCWGRLQQRVAAMVFHILTSRDAFGGGVCVSCLGLDSRERRRTACMLWQIALWGDDN</sequence>
<accession>A0A804MIN9</accession>
<dbReference type="Proteomes" id="UP000007305">
    <property type="component" value="Chromosome 2"/>
</dbReference>
<feature type="compositionally biased region" description="Polar residues" evidence="1">
    <location>
        <begin position="1"/>
        <end position="17"/>
    </location>
</feature>
<proteinExistence type="predicted"/>
<organism evidence="2 3">
    <name type="scientific">Zea mays</name>
    <name type="common">Maize</name>
    <dbReference type="NCBI Taxonomy" id="4577"/>
    <lineage>
        <taxon>Eukaryota</taxon>
        <taxon>Viridiplantae</taxon>
        <taxon>Streptophyta</taxon>
        <taxon>Embryophyta</taxon>
        <taxon>Tracheophyta</taxon>
        <taxon>Spermatophyta</taxon>
        <taxon>Magnoliopsida</taxon>
        <taxon>Liliopsida</taxon>
        <taxon>Poales</taxon>
        <taxon>Poaceae</taxon>
        <taxon>PACMAD clade</taxon>
        <taxon>Panicoideae</taxon>
        <taxon>Andropogonodae</taxon>
        <taxon>Andropogoneae</taxon>
        <taxon>Tripsacinae</taxon>
        <taxon>Zea</taxon>
    </lineage>
</organism>
<reference evidence="2" key="3">
    <citation type="submission" date="2021-05" db="UniProtKB">
        <authorList>
            <consortium name="EnsemblPlants"/>
        </authorList>
    </citation>
    <scope>IDENTIFICATION</scope>
    <source>
        <strain evidence="2">cv. B73</strain>
    </source>
</reference>
<keyword evidence="3" id="KW-1185">Reference proteome</keyword>
<feature type="compositionally biased region" description="Low complexity" evidence="1">
    <location>
        <begin position="100"/>
        <end position="113"/>
    </location>
</feature>
<feature type="region of interest" description="Disordered" evidence="1">
    <location>
        <begin position="180"/>
        <end position="209"/>
    </location>
</feature>
<dbReference type="InParanoid" id="A0A804MIN9"/>